<evidence type="ECO:0000313" key="4">
    <source>
        <dbReference type="Proteomes" id="UP000288178"/>
    </source>
</evidence>
<proteinExistence type="predicted"/>
<gene>
    <name evidence="3" type="ORF">ENE75_21760</name>
</gene>
<dbReference type="NCBIfam" id="TIGR02595">
    <property type="entry name" value="PEP_CTERM"/>
    <property type="match status" value="1"/>
</dbReference>
<feature type="chain" id="PRO_5019411770" evidence="1">
    <location>
        <begin position="22"/>
        <end position="178"/>
    </location>
</feature>
<keyword evidence="1" id="KW-0732">Signal</keyword>
<organism evidence="3 4">
    <name type="scientific">Rubrivivax albus</name>
    <dbReference type="NCBI Taxonomy" id="2499835"/>
    <lineage>
        <taxon>Bacteria</taxon>
        <taxon>Pseudomonadati</taxon>
        <taxon>Pseudomonadota</taxon>
        <taxon>Betaproteobacteria</taxon>
        <taxon>Burkholderiales</taxon>
        <taxon>Sphaerotilaceae</taxon>
        <taxon>Rubrivivax</taxon>
    </lineage>
</organism>
<protein>
    <submittedName>
        <fullName evidence="3">PEP-CTERM sorting domain-containing protein</fullName>
    </submittedName>
</protein>
<dbReference type="InterPro" id="IPR013424">
    <property type="entry name" value="Ice-binding_C"/>
</dbReference>
<name>A0A437JQA9_9BURK</name>
<evidence type="ECO:0000256" key="1">
    <source>
        <dbReference type="SAM" id="SignalP"/>
    </source>
</evidence>
<accession>A0A437JQA9</accession>
<dbReference type="AlphaFoldDB" id="A0A437JQA9"/>
<evidence type="ECO:0000259" key="2">
    <source>
        <dbReference type="Pfam" id="PF07589"/>
    </source>
</evidence>
<dbReference type="RefSeq" id="WP_128200622.1">
    <property type="nucleotide sequence ID" value="NZ_SACT01000009.1"/>
</dbReference>
<dbReference type="Pfam" id="PF07589">
    <property type="entry name" value="PEP-CTERM"/>
    <property type="match status" value="1"/>
</dbReference>
<reference evidence="3 4" key="1">
    <citation type="submission" date="2019-01" db="EMBL/GenBank/DDBJ databases">
        <authorList>
            <person name="Chen W.-M."/>
        </authorList>
    </citation>
    <scope>NUCLEOTIDE SEQUENCE [LARGE SCALE GENOMIC DNA]</scope>
    <source>
        <strain evidence="3 4">ICH-3</strain>
    </source>
</reference>
<feature type="signal peptide" evidence="1">
    <location>
        <begin position="1"/>
        <end position="21"/>
    </location>
</feature>
<dbReference type="Proteomes" id="UP000288178">
    <property type="component" value="Unassembled WGS sequence"/>
</dbReference>
<evidence type="ECO:0000313" key="3">
    <source>
        <dbReference type="EMBL" id="RVT48975.1"/>
    </source>
</evidence>
<sequence length="178" mass="18071">MQLKKLGLAVAAAFVAAGAQAADYVYGGDTTGAPTYNRAFSDFSGLSGIGSNVAYDTLAFTVTDSGDYAFLSVASGWDNFLFLYSPSFDPGAALSNGVAGNDDFPNVGVSGFDNVALTAGVSYVLVTTGFGNSDFGDYTNTISGIGNVVAVPEPGTYALMALGLLAVGGLARRQRRAG</sequence>
<keyword evidence="4" id="KW-1185">Reference proteome</keyword>
<dbReference type="OrthoDB" id="8755986at2"/>
<feature type="domain" description="Ice-binding protein C-terminal" evidence="2">
    <location>
        <begin position="150"/>
        <end position="175"/>
    </location>
</feature>
<dbReference type="EMBL" id="SACT01000009">
    <property type="protein sequence ID" value="RVT48975.1"/>
    <property type="molecule type" value="Genomic_DNA"/>
</dbReference>
<comment type="caution">
    <text evidence="3">The sequence shown here is derived from an EMBL/GenBank/DDBJ whole genome shotgun (WGS) entry which is preliminary data.</text>
</comment>